<dbReference type="InterPro" id="IPR051854">
    <property type="entry name" value="Rho-type_GAP"/>
</dbReference>
<evidence type="ECO:0000313" key="3">
    <source>
        <dbReference type="Ensembl" id="ENSCSAVP00000010579.1"/>
    </source>
</evidence>
<evidence type="ECO:0000256" key="1">
    <source>
        <dbReference type="ARBA" id="ARBA00022468"/>
    </source>
</evidence>
<evidence type="ECO:0000256" key="2">
    <source>
        <dbReference type="SAM" id="MobiDB-lite"/>
    </source>
</evidence>
<dbReference type="InterPro" id="IPR036860">
    <property type="entry name" value="SH2_dom_sf"/>
</dbReference>
<dbReference type="Ensembl" id="ENSCSAVT00000010708.1">
    <property type="protein sequence ID" value="ENSCSAVP00000010579.1"/>
    <property type="gene ID" value="ENSCSAVG00000006219.1"/>
</dbReference>
<protein>
    <submittedName>
        <fullName evidence="3">Uncharacterized protein</fullName>
    </submittedName>
</protein>
<name>H2YZ18_CIOSA</name>
<dbReference type="GeneTree" id="ENSGT01030000234635"/>
<dbReference type="SUPFAM" id="SSF55550">
    <property type="entry name" value="SH2 domain"/>
    <property type="match status" value="1"/>
</dbReference>
<organism evidence="3 4">
    <name type="scientific">Ciona savignyi</name>
    <name type="common">Pacific transparent sea squirt</name>
    <dbReference type="NCBI Taxonomy" id="51511"/>
    <lineage>
        <taxon>Eukaryota</taxon>
        <taxon>Metazoa</taxon>
        <taxon>Chordata</taxon>
        <taxon>Tunicata</taxon>
        <taxon>Ascidiacea</taxon>
        <taxon>Phlebobranchia</taxon>
        <taxon>Cionidae</taxon>
        <taxon>Ciona</taxon>
    </lineage>
</organism>
<dbReference type="HOGENOM" id="CLU_067723_0_0_1"/>
<dbReference type="PANTHER" id="PTHR46075:SF2">
    <property type="entry name" value="RHO GTPASE ACTIVATING PROTEIN AT 5A, ISOFORM A"/>
    <property type="match status" value="1"/>
</dbReference>
<dbReference type="Proteomes" id="UP000007875">
    <property type="component" value="Unassembled WGS sequence"/>
</dbReference>
<reference evidence="3" key="3">
    <citation type="submission" date="2025-09" db="UniProtKB">
        <authorList>
            <consortium name="Ensembl"/>
        </authorList>
    </citation>
    <scope>IDENTIFICATION</scope>
</reference>
<dbReference type="PANTHER" id="PTHR46075">
    <property type="entry name" value="CHIMERIN FAMILY MEMBER"/>
    <property type="match status" value="1"/>
</dbReference>
<accession>H2YZ18</accession>
<dbReference type="AlphaFoldDB" id="H2YZ18"/>
<reference evidence="4" key="1">
    <citation type="submission" date="2003-08" db="EMBL/GenBank/DDBJ databases">
        <authorList>
            <person name="Birren B."/>
            <person name="Nusbaum C."/>
            <person name="Abebe A."/>
            <person name="Abouelleil A."/>
            <person name="Adekoya E."/>
            <person name="Ait-zahra M."/>
            <person name="Allen N."/>
            <person name="Allen T."/>
            <person name="An P."/>
            <person name="Anderson M."/>
            <person name="Anderson S."/>
            <person name="Arachchi H."/>
            <person name="Armbruster J."/>
            <person name="Bachantsang P."/>
            <person name="Baldwin J."/>
            <person name="Barry A."/>
            <person name="Bayul T."/>
            <person name="Blitshsteyn B."/>
            <person name="Bloom T."/>
            <person name="Blye J."/>
            <person name="Boguslavskiy L."/>
            <person name="Borowsky M."/>
            <person name="Boukhgalter B."/>
            <person name="Brunache A."/>
            <person name="Butler J."/>
            <person name="Calixte N."/>
            <person name="Calvo S."/>
            <person name="Camarata J."/>
            <person name="Campo K."/>
            <person name="Chang J."/>
            <person name="Cheshatsang Y."/>
            <person name="Citroen M."/>
            <person name="Collymore A."/>
            <person name="Considine T."/>
            <person name="Cook A."/>
            <person name="Cooke P."/>
            <person name="Corum B."/>
            <person name="Cuomo C."/>
            <person name="David R."/>
            <person name="Dawoe T."/>
            <person name="Degray S."/>
            <person name="Dodge S."/>
            <person name="Dooley K."/>
            <person name="Dorje P."/>
            <person name="Dorjee K."/>
            <person name="Dorris L."/>
            <person name="Duffey N."/>
            <person name="Dupes A."/>
            <person name="Elkins T."/>
            <person name="Engels R."/>
            <person name="Erickson J."/>
            <person name="Farina A."/>
            <person name="Faro S."/>
            <person name="Ferreira P."/>
            <person name="Fischer H."/>
            <person name="Fitzgerald M."/>
            <person name="Foley K."/>
            <person name="Gage D."/>
            <person name="Galagan J."/>
            <person name="Gearin G."/>
            <person name="Gnerre S."/>
            <person name="Gnirke A."/>
            <person name="Goyette A."/>
            <person name="Graham J."/>
            <person name="Grandbois E."/>
            <person name="Gyaltsen K."/>
            <person name="Hafez N."/>
            <person name="Hagopian D."/>
            <person name="Hagos B."/>
            <person name="Hall J."/>
            <person name="Hatcher B."/>
            <person name="Heller A."/>
            <person name="Higgins H."/>
            <person name="Honan T."/>
            <person name="Horn A."/>
            <person name="Houde N."/>
            <person name="Hughes L."/>
            <person name="Hulme W."/>
            <person name="Husby E."/>
            <person name="Iliev I."/>
            <person name="Jaffe D."/>
            <person name="Jones C."/>
            <person name="Kamal M."/>
            <person name="Kamat A."/>
            <person name="Kamvysselis M."/>
            <person name="Karlsson E."/>
            <person name="Kells C."/>
            <person name="Kieu A."/>
            <person name="Kisner P."/>
            <person name="Kodira C."/>
            <person name="Kulbokas E."/>
            <person name="Labutti K."/>
            <person name="Lama D."/>
            <person name="Landers T."/>
            <person name="Leger J."/>
            <person name="Levine S."/>
            <person name="Lewis D."/>
            <person name="Lewis T."/>
            <person name="Lindblad-toh K."/>
            <person name="Liu X."/>
            <person name="Lokyitsang T."/>
            <person name="Lokyitsang Y."/>
            <person name="Lucien O."/>
            <person name="Lui A."/>
            <person name="Ma L.J."/>
            <person name="Mabbitt R."/>
            <person name="Macdonald J."/>
            <person name="Maclean C."/>
            <person name="Major J."/>
            <person name="Manning J."/>
            <person name="Marabella R."/>
            <person name="Maru K."/>
            <person name="Matthews C."/>
            <person name="Mauceli E."/>
            <person name="Mccarthy M."/>
            <person name="Mcdonough S."/>
            <person name="Mcghee T."/>
            <person name="Meldrim J."/>
            <person name="Meneus L."/>
            <person name="Mesirov J."/>
            <person name="Mihalev A."/>
            <person name="Mihova T."/>
            <person name="Mikkelsen T."/>
            <person name="Mlenga V."/>
            <person name="Moru K."/>
            <person name="Mozes J."/>
            <person name="Mulrain L."/>
            <person name="Munson G."/>
            <person name="Naylor J."/>
            <person name="Newes C."/>
            <person name="Nguyen C."/>
            <person name="Nguyen N."/>
            <person name="Nguyen T."/>
            <person name="Nicol R."/>
            <person name="Nielsen C."/>
            <person name="Nizzari M."/>
            <person name="Norbu C."/>
            <person name="Norbu N."/>
            <person name="O'donnell P."/>
            <person name="Okoawo O."/>
            <person name="O'leary S."/>
            <person name="Omotosho B."/>
            <person name="O'neill K."/>
            <person name="Osman S."/>
            <person name="Parker S."/>
            <person name="Perrin D."/>
            <person name="Phunkhang P."/>
            <person name="Piqani B."/>
            <person name="Purcell S."/>
            <person name="Rachupka T."/>
            <person name="Ramasamy U."/>
            <person name="Rameau R."/>
            <person name="Ray V."/>
            <person name="Raymond C."/>
            <person name="Retta R."/>
            <person name="Richardson S."/>
            <person name="Rise C."/>
            <person name="Rodriguez J."/>
            <person name="Rogers J."/>
            <person name="Rogov P."/>
            <person name="Rutman M."/>
            <person name="Schupbach R."/>
            <person name="Seaman C."/>
            <person name="Settipalli S."/>
            <person name="Sharpe T."/>
            <person name="Sheridan J."/>
            <person name="Sherpa N."/>
            <person name="Shi J."/>
            <person name="Smirnov S."/>
            <person name="Smith C."/>
            <person name="Sougnez C."/>
            <person name="Spencer B."/>
            <person name="Stalker J."/>
            <person name="Stange-thomann N."/>
            <person name="Stavropoulos S."/>
            <person name="Stetson K."/>
            <person name="Stone C."/>
            <person name="Stone S."/>
            <person name="Stubbs M."/>
            <person name="Talamas J."/>
            <person name="Tchuinga P."/>
            <person name="Tenzing P."/>
            <person name="Tesfaye S."/>
            <person name="Theodore J."/>
            <person name="Thoulutsang Y."/>
            <person name="Topham K."/>
            <person name="Towey S."/>
            <person name="Tsamla T."/>
            <person name="Tsomo N."/>
            <person name="Vallee D."/>
            <person name="Vassiliev H."/>
            <person name="Venkataraman V."/>
            <person name="Vinson J."/>
            <person name="Vo A."/>
            <person name="Wade C."/>
            <person name="Wang S."/>
            <person name="Wangchuk T."/>
            <person name="Wangdi T."/>
            <person name="Whittaker C."/>
            <person name="Wilkinson J."/>
            <person name="Wu Y."/>
            <person name="Wyman D."/>
            <person name="Yadav S."/>
            <person name="Yang S."/>
            <person name="Yang X."/>
            <person name="Yeager S."/>
            <person name="Yee E."/>
            <person name="Young G."/>
            <person name="Zainoun J."/>
            <person name="Zembeck L."/>
            <person name="Zimmer A."/>
            <person name="Zody M."/>
            <person name="Lander E."/>
        </authorList>
    </citation>
    <scope>NUCLEOTIDE SEQUENCE [LARGE SCALE GENOMIC DNA]</scope>
</reference>
<dbReference type="GO" id="GO:0005096">
    <property type="term" value="F:GTPase activator activity"/>
    <property type="evidence" value="ECO:0007669"/>
    <property type="project" value="UniProtKB-KW"/>
</dbReference>
<keyword evidence="1" id="KW-0343">GTPase activation</keyword>
<reference evidence="3" key="2">
    <citation type="submission" date="2025-08" db="UniProtKB">
        <authorList>
            <consortium name="Ensembl"/>
        </authorList>
    </citation>
    <scope>IDENTIFICATION</scope>
</reference>
<evidence type="ECO:0000313" key="4">
    <source>
        <dbReference type="Proteomes" id="UP000007875"/>
    </source>
</evidence>
<dbReference type="Gene3D" id="3.30.505.10">
    <property type="entry name" value="SH2 domain"/>
    <property type="match status" value="1"/>
</dbReference>
<proteinExistence type="predicted"/>
<keyword evidence="4" id="KW-1185">Reference proteome</keyword>
<feature type="region of interest" description="Disordered" evidence="2">
    <location>
        <begin position="185"/>
        <end position="210"/>
    </location>
</feature>
<sequence>MASLIRNLSRLSERKSIPRRVKERDGILRVLGVVKNFKLYYEDGKHFVGEKRFDSVYDLVEDGLITMFVESKAQDYIERMVHEPVYNSLSRYSAAGSRAGTLNGRNHTTPQVYSVDGMETERAAVPLYIEQAGYAPGFRYPANPAHEPAVEYGVGYVPRNALEQPDFVASEADNYQRYHNNAPDDLLLRRNDSGGMKKNLTPTSSDERKRTKKRFATENDMLRYPEEHRMQQQHDVLHHQFTSIAPEVSRFEPKPRRISHGVTSHPNIVAKETVPRRMSSGTVIHPAYHRPTLPQHQPTTVAHVKQLNGGLDARLSPIQQ</sequence>